<dbReference type="PANTHER" id="PTHR33317:SF4">
    <property type="entry name" value="POLYNUCLEOTIDYL TRANSFERASE, RIBONUCLEASE H-LIKE SUPERFAMILY PROTEIN"/>
    <property type="match status" value="1"/>
</dbReference>
<gene>
    <name evidence="7" type="ORF">RD1301_v1_1820029</name>
</gene>
<dbReference type="InterPro" id="IPR006641">
    <property type="entry name" value="YqgF/RNaseH-like_dom"/>
</dbReference>
<protein>
    <recommendedName>
        <fullName evidence="5">Putative pre-16S rRNA nuclease</fullName>
        <ecNumber evidence="5">3.1.-.-</ecNumber>
    </recommendedName>
</protein>
<evidence type="ECO:0000256" key="4">
    <source>
        <dbReference type="ARBA" id="ARBA00022801"/>
    </source>
</evidence>
<feature type="domain" description="YqgF/RNase H-like" evidence="6">
    <location>
        <begin position="20"/>
        <end position="120"/>
    </location>
</feature>
<dbReference type="HAMAP" id="MF_00651">
    <property type="entry name" value="Nuclease_YqgF"/>
    <property type="match status" value="1"/>
</dbReference>
<dbReference type="GO" id="GO:0016788">
    <property type="term" value="F:hydrolase activity, acting on ester bonds"/>
    <property type="evidence" value="ECO:0007669"/>
    <property type="project" value="UniProtKB-UniRule"/>
</dbReference>
<keyword evidence="2 5" id="KW-0690">Ribosome biogenesis</keyword>
<dbReference type="InterPro" id="IPR012337">
    <property type="entry name" value="RNaseH-like_sf"/>
</dbReference>
<evidence type="ECO:0000256" key="5">
    <source>
        <dbReference type="HAMAP-Rule" id="MF_00651"/>
    </source>
</evidence>
<dbReference type="NCBIfam" id="TIGR00250">
    <property type="entry name" value="RNAse_H_YqgF"/>
    <property type="match status" value="1"/>
</dbReference>
<comment type="function">
    <text evidence="5">Could be a nuclease involved in processing of the 5'-end of pre-16S rRNA.</text>
</comment>
<dbReference type="InterPro" id="IPR005227">
    <property type="entry name" value="YqgF"/>
</dbReference>
<dbReference type="CDD" id="cd16964">
    <property type="entry name" value="YqgF"/>
    <property type="match status" value="1"/>
</dbReference>
<evidence type="ECO:0000256" key="1">
    <source>
        <dbReference type="ARBA" id="ARBA00022490"/>
    </source>
</evidence>
<sequence length="148" mass="16305">MRPGMPEPARPAPAPVPVHGTLLAFDYGEKRIGVALGNSITRSARALEVIPNRSVEYRFTQITRLVNAWQPVGFVVGMPVHPEGEDQPMIKLAKRFGNQLHGRYGLPVTWVDERYSSIAAQDAGATDDVLDAEAARIILQQFFDESHA</sequence>
<name>A0A0S4XEP9_RALSL</name>
<keyword evidence="4 5" id="KW-0378">Hydrolase</keyword>
<keyword evidence="3 5" id="KW-0540">Nuclease</keyword>
<dbReference type="EMBL" id="LN899822">
    <property type="protein sequence ID" value="CUV61840.1"/>
    <property type="molecule type" value="Genomic_DNA"/>
</dbReference>
<dbReference type="GO" id="GO:0000967">
    <property type="term" value="P:rRNA 5'-end processing"/>
    <property type="evidence" value="ECO:0007669"/>
    <property type="project" value="UniProtKB-UniRule"/>
</dbReference>
<organism evidence="7">
    <name type="scientific">Ralstonia solanacearum</name>
    <name type="common">Pseudomonas solanacearum</name>
    <dbReference type="NCBI Taxonomy" id="305"/>
    <lineage>
        <taxon>Bacteria</taxon>
        <taxon>Pseudomonadati</taxon>
        <taxon>Pseudomonadota</taxon>
        <taxon>Betaproteobacteria</taxon>
        <taxon>Burkholderiales</taxon>
        <taxon>Burkholderiaceae</taxon>
        <taxon>Ralstonia</taxon>
        <taxon>Ralstonia solanacearum species complex</taxon>
    </lineage>
</organism>
<dbReference type="AlphaFoldDB" id="A0A0S4XEP9"/>
<proteinExistence type="inferred from homology"/>
<evidence type="ECO:0000256" key="3">
    <source>
        <dbReference type="ARBA" id="ARBA00022722"/>
    </source>
</evidence>
<dbReference type="SMART" id="SM00732">
    <property type="entry name" value="YqgFc"/>
    <property type="match status" value="1"/>
</dbReference>
<dbReference type="GO" id="GO:0005829">
    <property type="term" value="C:cytosol"/>
    <property type="evidence" value="ECO:0007669"/>
    <property type="project" value="TreeGrafter"/>
</dbReference>
<evidence type="ECO:0000256" key="2">
    <source>
        <dbReference type="ARBA" id="ARBA00022517"/>
    </source>
</evidence>
<dbReference type="SUPFAM" id="SSF53098">
    <property type="entry name" value="Ribonuclease H-like"/>
    <property type="match status" value="1"/>
</dbReference>
<comment type="similarity">
    <text evidence="5">Belongs to the YqgF HJR family.</text>
</comment>
<dbReference type="Gene3D" id="3.30.420.140">
    <property type="entry name" value="YqgF/RNase H-like domain"/>
    <property type="match status" value="1"/>
</dbReference>
<dbReference type="EC" id="3.1.-.-" evidence="5"/>
<dbReference type="GO" id="GO:0004518">
    <property type="term" value="F:nuclease activity"/>
    <property type="evidence" value="ECO:0007669"/>
    <property type="project" value="UniProtKB-KW"/>
</dbReference>
<comment type="subcellular location">
    <subcellularLocation>
        <location evidence="5">Cytoplasm</location>
    </subcellularLocation>
</comment>
<evidence type="ECO:0000313" key="7">
    <source>
        <dbReference type="EMBL" id="CUV61840.1"/>
    </source>
</evidence>
<dbReference type="Pfam" id="PF03652">
    <property type="entry name" value="RuvX"/>
    <property type="match status" value="1"/>
</dbReference>
<reference evidence="7" key="1">
    <citation type="submission" date="2015-10" db="EMBL/GenBank/DDBJ databases">
        <authorList>
            <person name="Gilbert D.G."/>
        </authorList>
    </citation>
    <scope>NUCLEOTIDE SEQUENCE</scope>
    <source>
        <strain evidence="7">Phyl III-seqv23</strain>
    </source>
</reference>
<dbReference type="InterPro" id="IPR037027">
    <property type="entry name" value="YqgF/RNaseH-like_dom_sf"/>
</dbReference>
<evidence type="ECO:0000259" key="6">
    <source>
        <dbReference type="SMART" id="SM00732"/>
    </source>
</evidence>
<keyword evidence="1 5" id="KW-0963">Cytoplasm</keyword>
<dbReference type="PANTHER" id="PTHR33317">
    <property type="entry name" value="POLYNUCLEOTIDYL TRANSFERASE, RIBONUCLEASE H-LIKE SUPERFAMILY PROTEIN"/>
    <property type="match status" value="1"/>
</dbReference>
<accession>A0A0S4XEP9</accession>